<gene>
    <name evidence="1" type="ORF">O0S08_49445</name>
</gene>
<reference evidence="1" key="1">
    <citation type="submission" date="2022-11" db="EMBL/GenBank/DDBJ databases">
        <title>Minimal conservation of predation-associated metabolite biosynthetic gene clusters underscores biosynthetic potential of Myxococcota including descriptions for ten novel species: Archangium lansinium sp. nov., Myxococcus landrumus sp. nov., Nannocystis bai.</title>
        <authorList>
            <person name="Ahearne A."/>
            <person name="Stevens C."/>
            <person name="Dowd S."/>
        </authorList>
    </citation>
    <scope>NUCLEOTIDE SEQUENCE</scope>
    <source>
        <strain evidence="1">Fl3</strain>
    </source>
</reference>
<name>A0ABY7H4L8_9BACT</name>
<dbReference type="RefSeq" id="WP_269036548.1">
    <property type="nucleotide sequence ID" value="NZ_CP114040.1"/>
</dbReference>
<sequence length="273" mass="30454">MNVLTAMAERWRGWILPSQIRLAIEITMIDVKRTWFGRHELWLAQLPLLLACQMEGEFDEEAEQPVTEEVRTVEASRPEAPPARPLESRFITPEELAERDAARADRLQIRLPAELKEPVRRLAKGMLERAERAGELSTPSIMETQVIAHGALVGQAVARVRAVASEKITLPGGRRMPGVRTTLRIVERVAGDLPDEFQVEHRGGANEHRIVSDCGQPQFTVGAEYLVFPSRAGEGWYIEGQRAWPIAADDRLGGASGVTYQEFVRAYAASHSD</sequence>
<organism evidence="1 2">
    <name type="scientific">Nannocystis punicea</name>
    <dbReference type="NCBI Taxonomy" id="2995304"/>
    <lineage>
        <taxon>Bacteria</taxon>
        <taxon>Pseudomonadati</taxon>
        <taxon>Myxococcota</taxon>
        <taxon>Polyangia</taxon>
        <taxon>Nannocystales</taxon>
        <taxon>Nannocystaceae</taxon>
        <taxon>Nannocystis</taxon>
    </lineage>
</organism>
<protein>
    <submittedName>
        <fullName evidence="1">Uncharacterized protein</fullName>
    </submittedName>
</protein>
<accession>A0ABY7H4L8</accession>
<evidence type="ECO:0000313" key="1">
    <source>
        <dbReference type="EMBL" id="WAS94211.1"/>
    </source>
</evidence>
<keyword evidence="2" id="KW-1185">Reference proteome</keyword>
<dbReference type="Proteomes" id="UP001164459">
    <property type="component" value="Chromosome"/>
</dbReference>
<dbReference type="EMBL" id="CP114040">
    <property type="protein sequence ID" value="WAS94211.1"/>
    <property type="molecule type" value="Genomic_DNA"/>
</dbReference>
<proteinExistence type="predicted"/>
<evidence type="ECO:0000313" key="2">
    <source>
        <dbReference type="Proteomes" id="UP001164459"/>
    </source>
</evidence>